<feature type="domain" description="Ubiquitin-like" evidence="4">
    <location>
        <begin position="131"/>
        <end position="200"/>
    </location>
</feature>
<accession>A0A6G1HU42</accession>
<dbReference type="PROSITE" id="PS50053">
    <property type="entry name" value="UBIQUITIN_2"/>
    <property type="match status" value="1"/>
</dbReference>
<evidence type="ECO:0000256" key="2">
    <source>
        <dbReference type="ARBA" id="ARBA00022786"/>
    </source>
</evidence>
<sequence length="206" mass="22816">MGRGREINENRGGQDERRGGQDKQEGGDEVVAGPPKGPKKPDHSRGFKWKSKAPEEDRERGSGEWRGGGREEFKHRRYGGGRDERDQGRRGEREKERGPPQRDDRAAAERVEKGKKPPARPAAAAGPATYIIVTVNDRLGTKASIPCLPSDTVGDFKKLVAAHIGRKPHEIMLKRQSERPFKDFITLGDYGVSNGVQLDLELDTGD</sequence>
<dbReference type="InterPro" id="IPR039732">
    <property type="entry name" value="Hub1/Ubl5"/>
</dbReference>
<dbReference type="PANTHER" id="PTHR13042">
    <property type="entry name" value="UBIQUITIN-LIKE PROTEIN 5"/>
    <property type="match status" value="1"/>
</dbReference>
<dbReference type="InterPro" id="IPR029071">
    <property type="entry name" value="Ubiquitin-like_domsf"/>
</dbReference>
<proteinExistence type="predicted"/>
<evidence type="ECO:0000256" key="3">
    <source>
        <dbReference type="SAM" id="MobiDB-lite"/>
    </source>
</evidence>
<dbReference type="EMBL" id="ML996697">
    <property type="protein sequence ID" value="KAF2399583.1"/>
    <property type="molecule type" value="Genomic_DNA"/>
</dbReference>
<dbReference type="Gene3D" id="3.10.20.90">
    <property type="entry name" value="Phosphatidylinositol 3-kinase Catalytic Subunit, Chain A, domain 1"/>
    <property type="match status" value="1"/>
</dbReference>
<protein>
    <recommendedName>
        <fullName evidence="1">Ubiquitin-like modifier HUB1</fullName>
    </recommendedName>
</protein>
<feature type="region of interest" description="Disordered" evidence="3">
    <location>
        <begin position="1"/>
        <end position="125"/>
    </location>
</feature>
<keyword evidence="2" id="KW-0833">Ubl conjugation pathway</keyword>
<keyword evidence="6" id="KW-1185">Reference proteome</keyword>
<organism evidence="5 6">
    <name type="scientific">Trichodelitschia bisporula</name>
    <dbReference type="NCBI Taxonomy" id="703511"/>
    <lineage>
        <taxon>Eukaryota</taxon>
        <taxon>Fungi</taxon>
        <taxon>Dikarya</taxon>
        <taxon>Ascomycota</taxon>
        <taxon>Pezizomycotina</taxon>
        <taxon>Dothideomycetes</taxon>
        <taxon>Dothideomycetes incertae sedis</taxon>
        <taxon>Phaeotrichales</taxon>
        <taxon>Phaeotrichaceae</taxon>
        <taxon>Trichodelitschia</taxon>
    </lineage>
</organism>
<dbReference type="AlphaFoldDB" id="A0A6G1HU42"/>
<evidence type="ECO:0000256" key="1">
    <source>
        <dbReference type="ARBA" id="ARBA00014108"/>
    </source>
</evidence>
<feature type="compositionally biased region" description="Basic and acidic residues" evidence="3">
    <location>
        <begin position="52"/>
        <end position="115"/>
    </location>
</feature>
<dbReference type="InterPro" id="IPR000626">
    <property type="entry name" value="Ubiquitin-like_dom"/>
</dbReference>
<name>A0A6G1HU42_9PEZI</name>
<evidence type="ECO:0000313" key="5">
    <source>
        <dbReference type="EMBL" id="KAF2399583.1"/>
    </source>
</evidence>
<feature type="compositionally biased region" description="Basic and acidic residues" evidence="3">
    <location>
        <begin position="1"/>
        <end position="26"/>
    </location>
</feature>
<dbReference type="OrthoDB" id="3881at2759"/>
<evidence type="ECO:0000259" key="4">
    <source>
        <dbReference type="PROSITE" id="PS50053"/>
    </source>
</evidence>
<dbReference type="SUPFAM" id="SSF54236">
    <property type="entry name" value="Ubiquitin-like"/>
    <property type="match status" value="1"/>
</dbReference>
<reference evidence="5" key="1">
    <citation type="journal article" date="2020" name="Stud. Mycol.">
        <title>101 Dothideomycetes genomes: a test case for predicting lifestyles and emergence of pathogens.</title>
        <authorList>
            <person name="Haridas S."/>
            <person name="Albert R."/>
            <person name="Binder M."/>
            <person name="Bloem J."/>
            <person name="Labutti K."/>
            <person name="Salamov A."/>
            <person name="Andreopoulos B."/>
            <person name="Baker S."/>
            <person name="Barry K."/>
            <person name="Bills G."/>
            <person name="Bluhm B."/>
            <person name="Cannon C."/>
            <person name="Castanera R."/>
            <person name="Culley D."/>
            <person name="Daum C."/>
            <person name="Ezra D."/>
            <person name="Gonzalez J."/>
            <person name="Henrissat B."/>
            <person name="Kuo A."/>
            <person name="Liang C."/>
            <person name="Lipzen A."/>
            <person name="Lutzoni F."/>
            <person name="Magnuson J."/>
            <person name="Mondo S."/>
            <person name="Nolan M."/>
            <person name="Ohm R."/>
            <person name="Pangilinan J."/>
            <person name="Park H.-J."/>
            <person name="Ramirez L."/>
            <person name="Alfaro M."/>
            <person name="Sun H."/>
            <person name="Tritt A."/>
            <person name="Yoshinaga Y."/>
            <person name="Zwiers L.-H."/>
            <person name="Turgeon B."/>
            <person name="Goodwin S."/>
            <person name="Spatafora J."/>
            <person name="Crous P."/>
            <person name="Grigoriev I."/>
        </authorList>
    </citation>
    <scope>NUCLEOTIDE SEQUENCE</scope>
    <source>
        <strain evidence="5">CBS 262.69</strain>
    </source>
</reference>
<gene>
    <name evidence="5" type="ORF">EJ06DRAFT_478406</name>
</gene>
<evidence type="ECO:0000313" key="6">
    <source>
        <dbReference type="Proteomes" id="UP000799640"/>
    </source>
</evidence>
<dbReference type="Proteomes" id="UP000799640">
    <property type="component" value="Unassembled WGS sequence"/>
</dbReference>